<name>A0ABU2JHK9_9ACTN</name>
<evidence type="ECO:0000313" key="1">
    <source>
        <dbReference type="EMBL" id="MDT0264468.1"/>
    </source>
</evidence>
<gene>
    <name evidence="1" type="ORF">RM423_24245</name>
</gene>
<dbReference type="EMBL" id="JAVREH010000118">
    <property type="protein sequence ID" value="MDT0264468.1"/>
    <property type="molecule type" value="Genomic_DNA"/>
</dbReference>
<evidence type="ECO:0000313" key="2">
    <source>
        <dbReference type="Proteomes" id="UP001183176"/>
    </source>
</evidence>
<reference evidence="2" key="1">
    <citation type="submission" date="2023-07" db="EMBL/GenBank/DDBJ databases">
        <title>30 novel species of actinomycetes from the DSMZ collection.</title>
        <authorList>
            <person name="Nouioui I."/>
        </authorList>
    </citation>
    <scope>NUCLEOTIDE SEQUENCE [LARGE SCALE GENOMIC DNA]</scope>
    <source>
        <strain evidence="2">DSM 44399</strain>
    </source>
</reference>
<organism evidence="1 2">
    <name type="scientific">Jatrophihabitans lederbergiae</name>
    <dbReference type="NCBI Taxonomy" id="3075547"/>
    <lineage>
        <taxon>Bacteria</taxon>
        <taxon>Bacillati</taxon>
        <taxon>Actinomycetota</taxon>
        <taxon>Actinomycetes</taxon>
        <taxon>Jatrophihabitantales</taxon>
        <taxon>Jatrophihabitantaceae</taxon>
        <taxon>Jatrophihabitans</taxon>
    </lineage>
</organism>
<keyword evidence="2" id="KW-1185">Reference proteome</keyword>
<protein>
    <submittedName>
        <fullName evidence="1">Uncharacterized protein</fullName>
    </submittedName>
</protein>
<sequence>MEQPKIGVGSVATEVHRDADEVVLHSVGISTRAEGRQQVAVCFQPAGDAPEHVGVLDAWNVSQRVERSDCIKRVWRQLDSGDVGLGEPGGRDPVLSAAQLLCRDVDAEDVVLFGEPGCAGDSRAAAQIDNLRSGLEPCEQLVEEAKP</sequence>
<dbReference type="Proteomes" id="UP001183176">
    <property type="component" value="Unassembled WGS sequence"/>
</dbReference>
<comment type="caution">
    <text evidence="1">The sequence shown here is derived from an EMBL/GenBank/DDBJ whole genome shotgun (WGS) entry which is preliminary data.</text>
</comment>
<accession>A0ABU2JHK9</accession>
<proteinExistence type="predicted"/>
<feature type="non-terminal residue" evidence="1">
    <location>
        <position position="147"/>
    </location>
</feature>